<dbReference type="AlphaFoldDB" id="A0A7W7KBU6"/>
<name>A0A7W7KBU6_9SPHN</name>
<accession>A0A7W7KBU6</accession>
<dbReference type="EMBL" id="JACHLR010000010">
    <property type="protein sequence ID" value="MBB4859173.1"/>
    <property type="molecule type" value="Genomic_DNA"/>
</dbReference>
<organism evidence="1 2">
    <name type="scientific">Novosphingobium chloroacetimidivorans</name>
    <dbReference type="NCBI Taxonomy" id="1428314"/>
    <lineage>
        <taxon>Bacteria</taxon>
        <taxon>Pseudomonadati</taxon>
        <taxon>Pseudomonadota</taxon>
        <taxon>Alphaproteobacteria</taxon>
        <taxon>Sphingomonadales</taxon>
        <taxon>Sphingomonadaceae</taxon>
        <taxon>Novosphingobium</taxon>
    </lineage>
</organism>
<evidence type="ECO:0000313" key="2">
    <source>
        <dbReference type="Proteomes" id="UP000555448"/>
    </source>
</evidence>
<proteinExistence type="predicted"/>
<sequence length="105" mass="11522">MDDETLDEIADELRLRGLDVRPLGYRGIGSLAPVWSIIDPVEDVVIRITITPSASNTPQFWAEAFCSVNARYVVPIITKLGDVANEVLVRRACKLRAELAGKVTA</sequence>
<dbReference type="Proteomes" id="UP000555448">
    <property type="component" value="Unassembled WGS sequence"/>
</dbReference>
<protein>
    <submittedName>
        <fullName evidence="1">Uncharacterized protein</fullName>
    </submittedName>
</protein>
<gene>
    <name evidence="1" type="ORF">HNO88_002502</name>
</gene>
<reference evidence="1 2" key="1">
    <citation type="submission" date="2020-08" db="EMBL/GenBank/DDBJ databases">
        <title>Functional genomics of gut bacteria from endangered species of beetles.</title>
        <authorList>
            <person name="Carlos-Shanley C."/>
        </authorList>
    </citation>
    <scope>NUCLEOTIDE SEQUENCE [LARGE SCALE GENOMIC DNA]</scope>
    <source>
        <strain evidence="1 2">S00245</strain>
    </source>
</reference>
<comment type="caution">
    <text evidence="1">The sequence shown here is derived from an EMBL/GenBank/DDBJ whole genome shotgun (WGS) entry which is preliminary data.</text>
</comment>
<keyword evidence="2" id="KW-1185">Reference proteome</keyword>
<dbReference type="RefSeq" id="WP_184245551.1">
    <property type="nucleotide sequence ID" value="NZ_JACHLR010000010.1"/>
</dbReference>
<evidence type="ECO:0000313" key="1">
    <source>
        <dbReference type="EMBL" id="MBB4859173.1"/>
    </source>
</evidence>